<dbReference type="Proteomes" id="UP000502179">
    <property type="component" value="Chromosome"/>
</dbReference>
<dbReference type="PANTHER" id="PTHR44858:SF1">
    <property type="entry name" value="UDP-N-ACETYLGLUCOSAMINE--PEPTIDE N-ACETYLGLUCOSAMINYLTRANSFERASE SPINDLY-RELATED"/>
    <property type="match status" value="1"/>
</dbReference>
<keyword evidence="4" id="KW-1185">Reference proteome</keyword>
<dbReference type="InterPro" id="IPR011990">
    <property type="entry name" value="TPR-like_helical_dom_sf"/>
</dbReference>
<protein>
    <submittedName>
        <fullName evidence="3">Tetratricopeptide repeat protein</fullName>
    </submittedName>
</protein>
<dbReference type="SUPFAM" id="SSF48452">
    <property type="entry name" value="TPR-like"/>
    <property type="match status" value="1"/>
</dbReference>
<organism evidence="3 4">
    <name type="scientific">Thermosulfuriphilus ammonigenes</name>
    <dbReference type="NCBI Taxonomy" id="1936021"/>
    <lineage>
        <taxon>Bacteria</taxon>
        <taxon>Pseudomonadati</taxon>
        <taxon>Thermodesulfobacteriota</taxon>
        <taxon>Thermodesulfobacteria</taxon>
        <taxon>Thermodesulfobacteriales</taxon>
        <taxon>Thermodesulfobacteriaceae</taxon>
        <taxon>Thermosulfuriphilus</taxon>
    </lineage>
</organism>
<evidence type="ECO:0000256" key="1">
    <source>
        <dbReference type="ARBA" id="ARBA00022737"/>
    </source>
</evidence>
<dbReference type="Pfam" id="PF13432">
    <property type="entry name" value="TPR_16"/>
    <property type="match status" value="1"/>
</dbReference>
<keyword evidence="2" id="KW-0802">TPR repeat</keyword>
<dbReference type="KEGG" id="tav:G4V39_02510"/>
<keyword evidence="1" id="KW-0677">Repeat</keyword>
<evidence type="ECO:0000313" key="3">
    <source>
        <dbReference type="EMBL" id="QIJ71218.1"/>
    </source>
</evidence>
<dbReference type="Pfam" id="PF00515">
    <property type="entry name" value="TPR_1"/>
    <property type="match status" value="1"/>
</dbReference>
<name>A0A6G7PUU8_9BACT</name>
<dbReference type="PROSITE" id="PS50293">
    <property type="entry name" value="TPR_REGION"/>
    <property type="match status" value="1"/>
</dbReference>
<reference evidence="3 4" key="1">
    <citation type="submission" date="2020-02" db="EMBL/GenBank/DDBJ databases">
        <title>Genome analysis of Thermosulfuriphilus ammonigenes ST65T, an anaerobic thermophilic chemolithoautotrophic bacterium isolated from a deep-sea hydrothermal vent.</title>
        <authorList>
            <person name="Slobodkina G."/>
            <person name="Allioux M."/>
            <person name="Merkel A."/>
            <person name="Alain K."/>
            <person name="Jebbar M."/>
            <person name="Slobodkin A."/>
        </authorList>
    </citation>
    <scope>NUCLEOTIDE SEQUENCE [LARGE SCALE GENOMIC DNA]</scope>
    <source>
        <strain evidence="3 4">ST65</strain>
    </source>
</reference>
<dbReference type="RefSeq" id="WP_166031440.1">
    <property type="nucleotide sequence ID" value="NZ_CP048877.1"/>
</dbReference>
<evidence type="ECO:0000313" key="4">
    <source>
        <dbReference type="Proteomes" id="UP000502179"/>
    </source>
</evidence>
<evidence type="ECO:0000256" key="2">
    <source>
        <dbReference type="ARBA" id="ARBA00022803"/>
    </source>
</evidence>
<dbReference type="EMBL" id="CP048877">
    <property type="protein sequence ID" value="QIJ71218.1"/>
    <property type="molecule type" value="Genomic_DNA"/>
</dbReference>
<dbReference type="SMART" id="SM00028">
    <property type="entry name" value="TPR"/>
    <property type="match status" value="3"/>
</dbReference>
<dbReference type="Gene3D" id="1.25.40.10">
    <property type="entry name" value="Tetratricopeptide repeat domain"/>
    <property type="match status" value="1"/>
</dbReference>
<gene>
    <name evidence="3" type="ORF">G4V39_02510</name>
</gene>
<dbReference type="PROSITE" id="PS50005">
    <property type="entry name" value="TPR"/>
    <property type="match status" value="2"/>
</dbReference>
<dbReference type="AlphaFoldDB" id="A0A6G7PUU8"/>
<proteinExistence type="predicted"/>
<sequence length="195" mass="22745">MTRRDLLNLLFGLSLVGLMAWGFLTVTADKEHFPGEMTYREGNYRLERGQYQKALECFRRVEELNPDFLPARLGQALVFIQTKDYSRALEILNNLVVQDPQFAEAWANRGIVHDHLGRYQEAIRDYRRALELDPNLARGPGIIYRILHNISQKPSTIADRLRYLEAELKKPPDKRLLRLPEIDSKQPLNTGRRFL</sequence>
<dbReference type="PANTHER" id="PTHR44858">
    <property type="entry name" value="TETRATRICOPEPTIDE REPEAT PROTEIN 6"/>
    <property type="match status" value="1"/>
</dbReference>
<dbReference type="InterPro" id="IPR019734">
    <property type="entry name" value="TPR_rpt"/>
</dbReference>
<dbReference type="InterPro" id="IPR050498">
    <property type="entry name" value="Ycf3"/>
</dbReference>
<accession>A0A6G7PUU8</accession>